<feature type="region of interest" description="Disordered" evidence="1">
    <location>
        <begin position="16"/>
        <end position="87"/>
    </location>
</feature>
<dbReference type="EMBL" id="LQPY01000037">
    <property type="protein sequence ID" value="ORX00275.1"/>
    <property type="molecule type" value="Genomic_DNA"/>
</dbReference>
<sequence length="124" mass="13010">MEGLSYMLGGLTAEAKRAAPADAGARKAAETDSAEVVAAAQPDERTPDRRRRRAKAKQLGRGYEYMDLESKPAPPDPGPPTRGFAGTMPCEIASAPTGLAVLADDAFGGGPRLPMLPGTWEMEP</sequence>
<accession>A0ABX3VXV7</accession>
<evidence type="ECO:0000313" key="3">
    <source>
        <dbReference type="EMBL" id="ORX00275.1"/>
    </source>
</evidence>
<protein>
    <recommendedName>
        <fullName evidence="2">PPE-PPW subfamily C-terminal domain-containing protein</fullName>
    </recommendedName>
</protein>
<organism evidence="3 4">
    <name type="scientific">Mycobacterium triplex</name>
    <dbReference type="NCBI Taxonomy" id="47839"/>
    <lineage>
        <taxon>Bacteria</taxon>
        <taxon>Bacillati</taxon>
        <taxon>Actinomycetota</taxon>
        <taxon>Actinomycetes</taxon>
        <taxon>Mycobacteriales</taxon>
        <taxon>Mycobacteriaceae</taxon>
        <taxon>Mycobacterium</taxon>
        <taxon>Mycobacterium simiae complex</taxon>
    </lineage>
</organism>
<feature type="compositionally biased region" description="Basic and acidic residues" evidence="1">
    <location>
        <begin position="16"/>
        <end position="30"/>
    </location>
</feature>
<keyword evidence="4" id="KW-1185">Reference proteome</keyword>
<feature type="compositionally biased region" description="Basic residues" evidence="1">
    <location>
        <begin position="48"/>
        <end position="58"/>
    </location>
</feature>
<name>A0ABX3VXV7_9MYCO</name>
<dbReference type="Pfam" id="PF18878">
    <property type="entry name" value="PPE-PPW"/>
    <property type="match status" value="1"/>
</dbReference>
<evidence type="ECO:0000313" key="4">
    <source>
        <dbReference type="Proteomes" id="UP000193710"/>
    </source>
</evidence>
<dbReference type="Proteomes" id="UP000193710">
    <property type="component" value="Unassembled WGS sequence"/>
</dbReference>
<evidence type="ECO:0000259" key="2">
    <source>
        <dbReference type="Pfam" id="PF18878"/>
    </source>
</evidence>
<gene>
    <name evidence="3" type="ORF">AWC29_27365</name>
</gene>
<comment type="caution">
    <text evidence="3">The sequence shown here is derived from an EMBL/GenBank/DDBJ whole genome shotgun (WGS) entry which is preliminary data.</text>
</comment>
<proteinExistence type="predicted"/>
<dbReference type="InterPro" id="IPR043641">
    <property type="entry name" value="PPE-PPW_C"/>
</dbReference>
<evidence type="ECO:0000256" key="1">
    <source>
        <dbReference type="SAM" id="MobiDB-lite"/>
    </source>
</evidence>
<feature type="domain" description="PPE-PPW subfamily C-terminal" evidence="2">
    <location>
        <begin position="78"/>
        <end position="120"/>
    </location>
</feature>
<reference evidence="3 4" key="1">
    <citation type="submission" date="2016-01" db="EMBL/GenBank/DDBJ databases">
        <title>The new phylogeny of the genus Mycobacterium.</title>
        <authorList>
            <person name="Tarcisio F."/>
            <person name="Conor M."/>
            <person name="Antonella G."/>
            <person name="Elisabetta G."/>
            <person name="Giulia F.S."/>
            <person name="Sara T."/>
            <person name="Anna F."/>
            <person name="Clotilde B."/>
            <person name="Roberto B."/>
            <person name="Veronica D.S."/>
            <person name="Fabio R."/>
            <person name="Monica P."/>
            <person name="Olivier J."/>
            <person name="Enrico T."/>
            <person name="Nicola S."/>
        </authorList>
    </citation>
    <scope>NUCLEOTIDE SEQUENCE [LARGE SCALE GENOMIC DNA]</scope>
    <source>
        <strain evidence="3 4">DSM 44626</strain>
    </source>
</reference>